<reference evidence="2" key="1">
    <citation type="submission" date="2017-11" db="EMBL/GenBank/DDBJ databases">
        <authorList>
            <person name="Parrilla Taylor D.P."/>
            <person name="Vibanco-Perez N."/>
            <person name="Duran-Avelar Md.J."/>
            <person name="Gomez-Gil B."/>
            <person name="Llera-Herrera R."/>
            <person name="Vazquez-Juarez R."/>
        </authorList>
    </citation>
    <scope>NUCLEOTIDE SEQUENCE</scope>
    <source>
        <strain evidence="2">ACF2</strain>
    </source>
</reference>
<protein>
    <submittedName>
        <fullName evidence="2">Wsv226</fullName>
    </submittedName>
</protein>
<sequence length="934" mass="107481">MAADLLELAIQETIQSELEEIADTEFLNYLPHKTGICEEAAANGRPYLPTLEMRNEVDHFWSQDNRKLKLLGHFCGNLYVEAFIAGSIDAETCVGFLRSQATGLGYPLLKKLALIAREDKSNTTNYNLCIDRNSMMKQVFSAEIDKRPSSIQNTSHTKSSPVYLKLIDRRTECLALDWLDASKRTAKEIGAARKVCFLQNLIVAILIPAYTETFVLDTGNELEQQVLDDAYFNAENKDKVDEMCVVAILSTLHNLFVRKSLPHHLYNAPFRLPPFGQHPIINIENSSFFNEDTTPILASISIPSSMVIKHHTRKNSRWRCPNNLMTAAERSIFLRGVLTVSGDYGWFSVIVGSTIMPSVLFYGDRKHLINTVKSNNFSAITCSYWNKYMDCRSYGFEIIDTPENNCGFRIRAAIDCSNTDFHSPVTRVNKKKTSIINAVKNPFFIRHTEPKWYNKNAMCGEVLENVGVTLEQHVRVSDEYMDRFGSLLLGREKKWTCNYLDRIKSLETISNNLKGKIDTMCKILETKYNYKSSSLYYKQITATSDDPIKMKIIASINKRRYLCNILEFAIISSEKKDEVEEDHTKTGNGGCAFSKYKKKQLEPKQHLIVKVNKYIEAFSLIKMLRNDCERNKCRFKEAEIRECANELVRELYRASARSYVHDLVLKRTNVHLTWQRPYDENANTIMSLIPKCKLHTVLYDKDSRDVKLLNFLRTRDGNYNPIRHSMLELVYGEEYAKDVSTVTCFEWLKWCSKKGVIKYEDFLDRYEKTGEEDKDEREFFRLKKCSRDHTKDIKKIENVLNSDTLYSYSLDKNVQTHASSSTVVKNDTDGKTSMVGWDYIFSIGKGEKTTKKRKLETIDISSSDDDDEEEEEEEEEEDEGKRMKMNNCSSSIKNKSKNKNGRMCCTDILNVVEPSLPNTLSFNCVKSMDVLNLL</sequence>
<accession>A0A2U9G8V1</accession>
<gene>
    <name evidence="2" type="primary">226</name>
</gene>
<name>A0A2U9G8V1_WSSV</name>
<evidence type="ECO:0000256" key="1">
    <source>
        <dbReference type="SAM" id="MobiDB-lite"/>
    </source>
</evidence>
<feature type="compositionally biased region" description="Acidic residues" evidence="1">
    <location>
        <begin position="862"/>
        <end position="878"/>
    </location>
</feature>
<dbReference type="EMBL" id="MG432475">
    <property type="protein sequence ID" value="AWQ60812.1"/>
    <property type="molecule type" value="Genomic_DNA"/>
</dbReference>
<organismHost>
    <name type="scientific">Crustacea</name>
    <name type="common">crustaceans</name>
    <dbReference type="NCBI Taxonomy" id="6657"/>
</organismHost>
<proteinExistence type="predicted"/>
<reference evidence="2" key="2">
    <citation type="journal article" name="FEMS Microbiol. Lett.">
        <title>Molecular variability and genetic structure of white spot syndrome virus strains from northwest Mexico based on the analysis of genomes.</title>
        <authorList>
            <person name="Parrilla-Taylor D.P."/>
            <person name="Vibanco-Perez N."/>
            <person name="Duran-Avelar M.J."/>
            <person name="Gomez-Gil B."/>
            <person name="Llera-Herrera R."/>
            <person name="Vazquez-Juarez R."/>
        </authorList>
    </citation>
    <scope>NUCLEOTIDE SEQUENCE</scope>
    <source>
        <strain evidence="2">ACF2</strain>
    </source>
</reference>
<feature type="region of interest" description="Disordered" evidence="1">
    <location>
        <begin position="856"/>
        <end position="899"/>
    </location>
</feature>
<organism evidence="2">
    <name type="scientific">White spot syndrome virus</name>
    <name type="common">WSSV</name>
    <name type="synonym">White spot bacilliform virus</name>
    <dbReference type="NCBI Taxonomy" id="92652"/>
    <lineage>
        <taxon>Viruses</taxon>
        <taxon>Viruses incertae sedis</taxon>
        <taxon>Naldaviricetes</taxon>
        <taxon>Nimaviridae</taxon>
        <taxon>Whispovirus</taxon>
        <taxon>White spot syndrome virus</taxon>
    </lineage>
</organism>
<evidence type="ECO:0000313" key="2">
    <source>
        <dbReference type="EMBL" id="AWQ60812.1"/>
    </source>
</evidence>